<protein>
    <recommendedName>
        <fullName evidence="2">PITH domain-containing protein</fullName>
    </recommendedName>
</protein>
<dbReference type="SUPFAM" id="SSF49785">
    <property type="entry name" value="Galactose-binding domain-like"/>
    <property type="match status" value="1"/>
</dbReference>
<organism evidence="3">
    <name type="scientific">Chaetoceros debilis</name>
    <dbReference type="NCBI Taxonomy" id="122233"/>
    <lineage>
        <taxon>Eukaryota</taxon>
        <taxon>Sar</taxon>
        <taxon>Stramenopiles</taxon>
        <taxon>Ochrophyta</taxon>
        <taxon>Bacillariophyta</taxon>
        <taxon>Coscinodiscophyceae</taxon>
        <taxon>Chaetocerotophycidae</taxon>
        <taxon>Chaetocerotales</taxon>
        <taxon>Chaetocerotaceae</taxon>
        <taxon>Chaetoceros</taxon>
    </lineage>
</organism>
<feature type="domain" description="PITH" evidence="2">
    <location>
        <begin position="9"/>
        <end position="231"/>
    </location>
</feature>
<dbReference type="Gene3D" id="2.60.120.470">
    <property type="entry name" value="PITH domain"/>
    <property type="match status" value="1"/>
</dbReference>
<evidence type="ECO:0000256" key="1">
    <source>
        <dbReference type="ARBA" id="ARBA00025788"/>
    </source>
</evidence>
<reference evidence="3" key="1">
    <citation type="submission" date="2021-01" db="EMBL/GenBank/DDBJ databases">
        <authorList>
            <person name="Corre E."/>
            <person name="Pelletier E."/>
            <person name="Niang G."/>
            <person name="Scheremetjew M."/>
            <person name="Finn R."/>
            <person name="Kale V."/>
            <person name="Holt S."/>
            <person name="Cochrane G."/>
            <person name="Meng A."/>
            <person name="Brown T."/>
            <person name="Cohen L."/>
        </authorList>
    </citation>
    <scope>NUCLEOTIDE SEQUENCE</scope>
    <source>
        <strain evidence="3">MM31A-1</strain>
    </source>
</reference>
<dbReference type="EMBL" id="HBIO01006393">
    <property type="protein sequence ID" value="CAE0459829.1"/>
    <property type="molecule type" value="Transcribed_RNA"/>
</dbReference>
<name>A0A7S3PYU3_9STRA</name>
<dbReference type="InterPro" id="IPR008979">
    <property type="entry name" value="Galactose-bd-like_sf"/>
</dbReference>
<evidence type="ECO:0000259" key="2">
    <source>
        <dbReference type="PROSITE" id="PS51532"/>
    </source>
</evidence>
<dbReference type="Pfam" id="PF06201">
    <property type="entry name" value="PITH"/>
    <property type="match status" value="1"/>
</dbReference>
<sequence length="251" mass="27974">MPCTGHDHDHDEEDELGVSLQSHINMSQVYCLNEHQPNAGKSILKPYVDRHTLEPSLQSPRDDDDVELLIHVPFSEAVSMKTISISGRASVYLPNGIENTDDATSAPSTVKIFANRIDLDFDTARDLDADVELTLLPPEHAVEVHNYREETIGGNTNTNVSLDYPLRGSKFKFCTSVTLFFGDNYAQRMTEAEGINDDDNKIPTEITYVGFKGAGTSVKRQAVKCVYESRGMKKDHKVPDGEFGTKESKMY</sequence>
<comment type="similarity">
    <text evidence="1">Belongs to the PITHD1 family.</text>
</comment>
<dbReference type="AlphaFoldDB" id="A0A7S3PYU3"/>
<proteinExistence type="inferred from homology"/>
<dbReference type="GO" id="GO:0005737">
    <property type="term" value="C:cytoplasm"/>
    <property type="evidence" value="ECO:0007669"/>
    <property type="project" value="UniProtKB-ARBA"/>
</dbReference>
<dbReference type="PROSITE" id="PS51532">
    <property type="entry name" value="PITH"/>
    <property type="match status" value="1"/>
</dbReference>
<dbReference type="InterPro" id="IPR037047">
    <property type="entry name" value="PITH_dom_sf"/>
</dbReference>
<dbReference type="InterPro" id="IPR010400">
    <property type="entry name" value="PITH_dom"/>
</dbReference>
<dbReference type="InterPro" id="IPR045099">
    <property type="entry name" value="PITH1-like"/>
</dbReference>
<dbReference type="PANTHER" id="PTHR12175">
    <property type="entry name" value="AD039 HT014 THIOREDOXIN FAMILY TRP26"/>
    <property type="match status" value="1"/>
</dbReference>
<accession>A0A7S3PYU3</accession>
<gene>
    <name evidence="3" type="ORF">CDEB00056_LOCUS4670</name>
</gene>
<evidence type="ECO:0000313" key="3">
    <source>
        <dbReference type="EMBL" id="CAE0459829.1"/>
    </source>
</evidence>
<dbReference type="PANTHER" id="PTHR12175:SF1">
    <property type="entry name" value="PITH DOMAIN-CONTAINING PROTEIN 1"/>
    <property type="match status" value="1"/>
</dbReference>